<evidence type="ECO:0000313" key="1">
    <source>
        <dbReference type="EMBL" id="CAH1428773.1"/>
    </source>
</evidence>
<sequence>MLMHRTTGSIFATGTRSKQWQLHLIEYLKHEVTIVKCFNLLPTGKPSCSQQYQEVFRQGREGDSGSSDSKFQQLQFVTRHQAQVGPIWMLQLSTKYG</sequence>
<dbReference type="AlphaFoldDB" id="A0AAU9N746"/>
<reference evidence="1 2" key="1">
    <citation type="submission" date="2022-01" db="EMBL/GenBank/DDBJ databases">
        <authorList>
            <person name="Xiong W."/>
            <person name="Schranz E."/>
        </authorList>
    </citation>
    <scope>NUCLEOTIDE SEQUENCE [LARGE SCALE GENOMIC DNA]</scope>
</reference>
<comment type="caution">
    <text evidence="1">The sequence shown here is derived from an EMBL/GenBank/DDBJ whole genome shotgun (WGS) entry which is preliminary data.</text>
</comment>
<organism evidence="1 2">
    <name type="scientific">Lactuca virosa</name>
    <dbReference type="NCBI Taxonomy" id="75947"/>
    <lineage>
        <taxon>Eukaryota</taxon>
        <taxon>Viridiplantae</taxon>
        <taxon>Streptophyta</taxon>
        <taxon>Embryophyta</taxon>
        <taxon>Tracheophyta</taxon>
        <taxon>Spermatophyta</taxon>
        <taxon>Magnoliopsida</taxon>
        <taxon>eudicotyledons</taxon>
        <taxon>Gunneridae</taxon>
        <taxon>Pentapetalae</taxon>
        <taxon>asterids</taxon>
        <taxon>campanulids</taxon>
        <taxon>Asterales</taxon>
        <taxon>Asteraceae</taxon>
        <taxon>Cichorioideae</taxon>
        <taxon>Cichorieae</taxon>
        <taxon>Lactucinae</taxon>
        <taxon>Lactuca</taxon>
    </lineage>
</organism>
<protein>
    <submittedName>
        <fullName evidence="1">Uncharacterized protein</fullName>
    </submittedName>
</protein>
<name>A0AAU9N746_9ASTR</name>
<accession>A0AAU9N746</accession>
<evidence type="ECO:0000313" key="2">
    <source>
        <dbReference type="Proteomes" id="UP001157418"/>
    </source>
</evidence>
<keyword evidence="2" id="KW-1185">Reference proteome</keyword>
<gene>
    <name evidence="1" type="ORF">LVIROSA_LOCUS15680</name>
</gene>
<dbReference type="EMBL" id="CAKMRJ010002223">
    <property type="protein sequence ID" value="CAH1428773.1"/>
    <property type="molecule type" value="Genomic_DNA"/>
</dbReference>
<dbReference type="Proteomes" id="UP001157418">
    <property type="component" value="Unassembled WGS sequence"/>
</dbReference>
<proteinExistence type="predicted"/>